<keyword evidence="3 5" id="KW-0418">Kinase</keyword>
<dbReference type="PIRSF" id="PIRSF000538">
    <property type="entry name" value="GlpK"/>
    <property type="match status" value="1"/>
</dbReference>
<evidence type="ECO:0000259" key="4">
    <source>
        <dbReference type="Pfam" id="PF00370"/>
    </source>
</evidence>
<dbReference type="InterPro" id="IPR000577">
    <property type="entry name" value="Carb_kinase_FGGY"/>
</dbReference>
<dbReference type="AlphaFoldDB" id="F4MN92"/>
<evidence type="ECO:0000256" key="2">
    <source>
        <dbReference type="ARBA" id="ARBA00022679"/>
    </source>
</evidence>
<reference evidence="5" key="1">
    <citation type="submission" date="2010-05" db="EMBL/GenBank/DDBJ databases">
        <authorList>
            <person name="Genoscope - CEA"/>
        </authorList>
    </citation>
    <scope>NUCLEOTIDE SEQUENCE</scope>
</reference>
<evidence type="ECO:0000313" key="5">
    <source>
        <dbReference type="EMBL" id="CBL88127.1"/>
    </source>
</evidence>
<dbReference type="CDD" id="cd07809">
    <property type="entry name" value="ASKHA_NBD_FGGY_BaXK-like"/>
    <property type="match status" value="1"/>
</dbReference>
<dbReference type="GO" id="GO:0004856">
    <property type="term" value="F:D-xylulokinase activity"/>
    <property type="evidence" value="ECO:0007669"/>
    <property type="project" value="UniProtKB-EC"/>
</dbReference>
<feature type="domain" description="Carbohydrate kinase FGGY N-terminal" evidence="4">
    <location>
        <begin position="4"/>
        <end position="243"/>
    </location>
</feature>
<dbReference type="SUPFAM" id="SSF53067">
    <property type="entry name" value="Actin-like ATPase domain"/>
    <property type="match status" value="2"/>
</dbReference>
<dbReference type="Pfam" id="PF00370">
    <property type="entry name" value="FGGY_N"/>
    <property type="match status" value="1"/>
</dbReference>
<comment type="similarity">
    <text evidence="1">Belongs to the FGGY kinase family.</text>
</comment>
<evidence type="ECO:0000256" key="3">
    <source>
        <dbReference type="ARBA" id="ARBA00022777"/>
    </source>
</evidence>
<sequence>MQTLGIDLGSSSIKIAIFDSSKQRTLARAFFPKNELSIEVPSPNWAEQQPDVWWNSLKGALHDIKYQIILKNIQAIGISYQMHGLVAIDKNLTPVRPAIIWCDSRAVKIGEKAFDALRDQYYMSHHLNAPGNFTASKLAWVKENEPEIYARIWKFMLPGDYLALKLSDKATTTEAGLSEAALWNFKNKMISTQLMDHYEFSETLIPEIVPSVGVQCHVSKWAAEELGLTPDIPITYRAGDQPNNALSLNVLEPGELATTAGTSAVIYGVTDKPLYDAKSRINTFLHVNNTLKNSRNGVLLCVNGSGILYSWLKKMLNVTTELISYNDLNNISKQAPPGSLNLKFFPFGNGAERILGNLNLKAQISQLDFNVHDRSHLIRSAKEGIVFSMRHGLDLIHEIGIPTKMIKAGNNNLFQSPLFRTIFVNTMQMPLALYNTDGAEGAARAALAGHTSQSLENTFKNMKPIATIYPEQKLSEIYQEHYALWCKELTVLLANN</sequence>
<dbReference type="PANTHER" id="PTHR43095">
    <property type="entry name" value="SUGAR KINASE"/>
    <property type="match status" value="1"/>
</dbReference>
<dbReference type="PANTHER" id="PTHR43095:SF5">
    <property type="entry name" value="XYLULOSE KINASE"/>
    <property type="match status" value="1"/>
</dbReference>
<protein>
    <submittedName>
        <fullName evidence="5">Xylulose kinase</fullName>
        <ecNumber evidence="5">2.7.1.17</ecNumber>
    </submittedName>
</protein>
<dbReference type="InterPro" id="IPR050406">
    <property type="entry name" value="FGGY_Carb_Kinase"/>
</dbReference>
<proteinExistence type="inferred from homology"/>
<organism evidence="5">
    <name type="scientific">uncultured Cytophagia bacterium</name>
    <dbReference type="NCBI Taxonomy" id="768505"/>
    <lineage>
        <taxon>Bacteria</taxon>
        <taxon>Pseudomonadati</taxon>
        <taxon>Bacteroidota</taxon>
        <taxon>Cytophagia</taxon>
        <taxon>environmental samples</taxon>
    </lineage>
</organism>
<dbReference type="Gene3D" id="3.30.420.40">
    <property type="match status" value="2"/>
</dbReference>
<dbReference type="EMBL" id="FQ032830">
    <property type="protein sequence ID" value="CBL88127.1"/>
    <property type="molecule type" value="Genomic_DNA"/>
</dbReference>
<gene>
    <name evidence="5" type="primary">xylB</name>
    <name evidence="5" type="ORF">S18_1001_0004</name>
</gene>
<accession>F4MN92</accession>
<name>F4MN92_9BACT</name>
<dbReference type="InterPro" id="IPR043129">
    <property type="entry name" value="ATPase_NBD"/>
</dbReference>
<reference evidence="5" key="2">
    <citation type="journal article" date="2012" name="Environ. Microbiol.">
        <title>Genomic content of uncultured Bacteroidetes from contrasting oceanic provinces in the North Atlantic Ocean.</title>
        <authorList>
            <person name="Gomez-Pereira P.R."/>
            <person name="Schuler M."/>
            <person name="Fuchs B.M."/>
            <person name="Bennke C."/>
            <person name="Teeling H."/>
            <person name="Waldmann J."/>
            <person name="Richter M."/>
            <person name="Barbe V."/>
            <person name="Bataille E."/>
            <person name="Glockner F.O."/>
            <person name="Amann R."/>
        </authorList>
    </citation>
    <scope>NUCLEOTIDE SEQUENCE</scope>
</reference>
<dbReference type="InterPro" id="IPR018484">
    <property type="entry name" value="FGGY_N"/>
</dbReference>
<dbReference type="EC" id="2.7.1.17" evidence="5"/>
<keyword evidence="2 5" id="KW-0808">Transferase</keyword>
<evidence type="ECO:0000256" key="1">
    <source>
        <dbReference type="ARBA" id="ARBA00009156"/>
    </source>
</evidence>